<sequence length="200" mass="23134">MIKNIILDFGDIFIDLDKSATPKAMEKFGFKDLTPALDTLFKDYEKGLLSSSKFLEEVSGYFPTAAKVDLVSAWNAILLDFPDRRLEFIEALAQENQYRLFLLSNTNEIHIEYVKQQMGTKKFNRFKNAFEVFYLSYEMRMRKPDMEIFEFVLAENKLNASETIFVDDTAENTEAAALLGINTWNLQVGKEDITQLKSYL</sequence>
<dbReference type="Pfam" id="PF00702">
    <property type="entry name" value="Hydrolase"/>
    <property type="match status" value="1"/>
</dbReference>
<dbReference type="PANTHER" id="PTHR43611:SF3">
    <property type="entry name" value="FLAVIN MONONUCLEOTIDE HYDROLASE 1, CHLOROPLATIC"/>
    <property type="match status" value="1"/>
</dbReference>
<dbReference type="SUPFAM" id="SSF56784">
    <property type="entry name" value="HAD-like"/>
    <property type="match status" value="1"/>
</dbReference>
<name>A0A316L319_9FLAO</name>
<dbReference type="InterPro" id="IPR023198">
    <property type="entry name" value="PGP-like_dom2"/>
</dbReference>
<proteinExistence type="predicted"/>
<dbReference type="CDD" id="cd02603">
    <property type="entry name" value="HAD_sEH-N_like"/>
    <property type="match status" value="1"/>
</dbReference>
<dbReference type="NCBIfam" id="TIGR01509">
    <property type="entry name" value="HAD-SF-IA-v3"/>
    <property type="match status" value="1"/>
</dbReference>
<protein>
    <submittedName>
        <fullName evidence="1">Haloacid dehalogenase</fullName>
    </submittedName>
</protein>
<keyword evidence="2" id="KW-1185">Reference proteome</keyword>
<dbReference type="RefSeq" id="WP_109662696.1">
    <property type="nucleotide sequence ID" value="NZ_QGEG01000002.1"/>
</dbReference>
<dbReference type="EMBL" id="QGEG01000002">
    <property type="protein sequence ID" value="PWL38623.1"/>
    <property type="molecule type" value="Genomic_DNA"/>
</dbReference>
<dbReference type="Proteomes" id="UP000245762">
    <property type="component" value="Unassembled WGS sequence"/>
</dbReference>
<dbReference type="InterPro" id="IPR023214">
    <property type="entry name" value="HAD_sf"/>
</dbReference>
<dbReference type="Gene3D" id="3.40.50.1000">
    <property type="entry name" value="HAD superfamily/HAD-like"/>
    <property type="match status" value="1"/>
</dbReference>
<accession>A0A316L319</accession>
<dbReference type="SFLD" id="SFLDS00003">
    <property type="entry name" value="Haloacid_Dehalogenase"/>
    <property type="match status" value="1"/>
</dbReference>
<dbReference type="NCBIfam" id="TIGR01549">
    <property type="entry name" value="HAD-SF-IA-v1"/>
    <property type="match status" value="1"/>
</dbReference>
<evidence type="ECO:0000313" key="1">
    <source>
        <dbReference type="EMBL" id="PWL38623.1"/>
    </source>
</evidence>
<dbReference type="AlphaFoldDB" id="A0A316L319"/>
<dbReference type="SFLD" id="SFLDG01129">
    <property type="entry name" value="C1.5:_HAD__Beta-PGM__Phosphata"/>
    <property type="match status" value="1"/>
</dbReference>
<dbReference type="InterPro" id="IPR006439">
    <property type="entry name" value="HAD-SF_hydro_IA"/>
</dbReference>
<comment type="caution">
    <text evidence="1">The sequence shown here is derived from an EMBL/GenBank/DDBJ whole genome shotgun (WGS) entry which is preliminary data.</text>
</comment>
<dbReference type="InterPro" id="IPR036412">
    <property type="entry name" value="HAD-like_sf"/>
</dbReference>
<organism evidence="1 2">
    <name type="scientific">Flagellimonas aquimarina</name>
    <dbReference type="NCBI Taxonomy" id="2201895"/>
    <lineage>
        <taxon>Bacteria</taxon>
        <taxon>Pseudomonadati</taxon>
        <taxon>Bacteroidota</taxon>
        <taxon>Flavobacteriia</taxon>
        <taxon>Flavobacteriales</taxon>
        <taxon>Flavobacteriaceae</taxon>
        <taxon>Flagellimonas</taxon>
    </lineage>
</organism>
<dbReference type="Gene3D" id="1.10.150.240">
    <property type="entry name" value="Putative phosphatase, domain 2"/>
    <property type="match status" value="1"/>
</dbReference>
<gene>
    <name evidence="1" type="ORF">DKG77_10215</name>
</gene>
<dbReference type="OrthoDB" id="9797415at2"/>
<reference evidence="1 2" key="1">
    <citation type="submission" date="2018-05" db="EMBL/GenBank/DDBJ databases">
        <title>Complete genome sequence of Flagellimonas aquimarina ECD12 isolated from seaweed Ecklonia cava.</title>
        <authorList>
            <person name="Choi S."/>
            <person name="Seong C."/>
        </authorList>
    </citation>
    <scope>NUCLEOTIDE SEQUENCE [LARGE SCALE GENOMIC DNA]</scope>
    <source>
        <strain evidence="1 2">ECD12</strain>
    </source>
</reference>
<evidence type="ECO:0000313" key="2">
    <source>
        <dbReference type="Proteomes" id="UP000245762"/>
    </source>
</evidence>
<dbReference type="PANTHER" id="PTHR43611">
    <property type="entry name" value="ALPHA-D-GLUCOSE 1-PHOSPHATE PHOSPHATASE"/>
    <property type="match status" value="1"/>
</dbReference>